<evidence type="ECO:0000313" key="4">
    <source>
        <dbReference type="EMBL" id="RKQ60584.1"/>
    </source>
</evidence>
<dbReference type="Pfam" id="PF00990">
    <property type="entry name" value="GGDEF"/>
    <property type="match status" value="1"/>
</dbReference>
<dbReference type="CDD" id="cd01949">
    <property type="entry name" value="GGDEF"/>
    <property type="match status" value="1"/>
</dbReference>
<evidence type="ECO:0000313" key="5">
    <source>
        <dbReference type="Proteomes" id="UP000280881"/>
    </source>
</evidence>
<evidence type="ECO:0000256" key="2">
    <source>
        <dbReference type="ARBA" id="ARBA00034247"/>
    </source>
</evidence>
<accession>A0A420W658</accession>
<dbReference type="PANTHER" id="PTHR45138">
    <property type="entry name" value="REGULATORY COMPONENTS OF SENSORY TRANSDUCTION SYSTEM"/>
    <property type="match status" value="1"/>
</dbReference>
<dbReference type="PANTHER" id="PTHR45138:SF9">
    <property type="entry name" value="DIGUANYLATE CYCLASE DGCM-RELATED"/>
    <property type="match status" value="1"/>
</dbReference>
<dbReference type="PROSITE" id="PS50887">
    <property type="entry name" value="GGDEF"/>
    <property type="match status" value="1"/>
</dbReference>
<organism evidence="4 5">
    <name type="scientific">Thermovibrio guaymasensis</name>
    <dbReference type="NCBI Taxonomy" id="240167"/>
    <lineage>
        <taxon>Bacteria</taxon>
        <taxon>Pseudomonadati</taxon>
        <taxon>Aquificota</taxon>
        <taxon>Aquificia</taxon>
        <taxon>Desulfurobacteriales</taxon>
        <taxon>Desulfurobacteriaceae</taxon>
        <taxon>Thermovibrio</taxon>
    </lineage>
</organism>
<sequence length="557" mass="64691">MSQNLDLTKPIELGPEVFWVGYVVPNDPFQCHTYLIRNGEESILIDPGSMITFPIVLEKILKLVELKDIKYIIFHHQDPDITGCYNILEQLFPNPSKERFAVTHWRAKTLLKHYKWKTPFYLVDKHDWKLQAGDRLLEFVFTPYAHFPGAFCTYDPKSEILFSSDIFGAISDKFQLFATDDEEYYQGVELFHKHYMPSSAILNYALDRIMEKNPKLIAPQHGSIIKEDMIIPVVNRLRKLDCGLFLLQKGAEDIKILNKVDELLKKLIRNILSKSNIKTLLLEVFQILKSEIPHLSKLVIVSDIPIDHKNFLLEVTDKKVELVFIPKDYELKNFSFRGILETETRKIGTLYLFSEKNLSREELKFLDLLYSHIKYPLSISLEKELTIEALTIKSKILEEHVFKDPLTGLHNRAYLKRCLESMDKDKPVSIIVIDIDHFKSINDTYGHQIGDCVLKELAKILRSNFRESDCVIRYGGEEFLVVLNNCDLETACKKAEKLRKEVEEHTFCKEEGLNLKVTISAGVRQVLNLENFKEEFDKADKALYRAKETGRNRVVCI</sequence>
<dbReference type="InterPro" id="IPR036866">
    <property type="entry name" value="RibonucZ/Hydroxyglut_hydro"/>
</dbReference>
<dbReference type="InterPro" id="IPR001279">
    <property type="entry name" value="Metallo-B-lactamas"/>
</dbReference>
<dbReference type="InterPro" id="IPR000160">
    <property type="entry name" value="GGDEF_dom"/>
</dbReference>
<protein>
    <recommendedName>
        <fullName evidence="1">diguanylate cyclase</fullName>
        <ecNumber evidence="1">2.7.7.65</ecNumber>
    </recommendedName>
</protein>
<dbReference type="Proteomes" id="UP000280881">
    <property type="component" value="Unassembled WGS sequence"/>
</dbReference>
<dbReference type="SUPFAM" id="SSF55073">
    <property type="entry name" value="Nucleotide cyclase"/>
    <property type="match status" value="1"/>
</dbReference>
<keyword evidence="5" id="KW-1185">Reference proteome</keyword>
<dbReference type="RefSeq" id="WP_121171456.1">
    <property type="nucleotide sequence ID" value="NZ_RBIE01000003.1"/>
</dbReference>
<dbReference type="InterPro" id="IPR043128">
    <property type="entry name" value="Rev_trsase/Diguanyl_cyclase"/>
</dbReference>
<evidence type="ECO:0000256" key="1">
    <source>
        <dbReference type="ARBA" id="ARBA00012528"/>
    </source>
</evidence>
<dbReference type="GO" id="GO:0052621">
    <property type="term" value="F:diguanylate cyclase activity"/>
    <property type="evidence" value="ECO:0007669"/>
    <property type="project" value="UniProtKB-EC"/>
</dbReference>
<dbReference type="GO" id="GO:1902201">
    <property type="term" value="P:negative regulation of bacterial-type flagellum-dependent cell motility"/>
    <property type="evidence" value="ECO:0007669"/>
    <property type="project" value="TreeGrafter"/>
</dbReference>
<dbReference type="CDD" id="cd07709">
    <property type="entry name" value="flavodiiron_proteins_MBL-fold"/>
    <property type="match status" value="1"/>
</dbReference>
<proteinExistence type="predicted"/>
<dbReference type="Gene3D" id="3.30.70.270">
    <property type="match status" value="1"/>
</dbReference>
<dbReference type="GO" id="GO:0005886">
    <property type="term" value="C:plasma membrane"/>
    <property type="evidence" value="ECO:0007669"/>
    <property type="project" value="TreeGrafter"/>
</dbReference>
<comment type="caution">
    <text evidence="4">The sequence shown here is derived from an EMBL/GenBank/DDBJ whole genome shotgun (WGS) entry which is preliminary data.</text>
</comment>
<dbReference type="FunFam" id="3.30.70.270:FF:000001">
    <property type="entry name" value="Diguanylate cyclase domain protein"/>
    <property type="match status" value="1"/>
</dbReference>
<dbReference type="EMBL" id="RBIE01000003">
    <property type="protein sequence ID" value="RKQ60584.1"/>
    <property type="molecule type" value="Genomic_DNA"/>
</dbReference>
<reference evidence="4 5" key="1">
    <citation type="submission" date="2018-10" db="EMBL/GenBank/DDBJ databases">
        <title>Genomic Encyclopedia of Type Strains, Phase IV (KMG-IV): sequencing the most valuable type-strain genomes for metagenomic binning, comparative biology and taxonomic classification.</title>
        <authorList>
            <person name="Goeker M."/>
        </authorList>
    </citation>
    <scope>NUCLEOTIDE SEQUENCE [LARGE SCALE GENOMIC DNA]</scope>
    <source>
        <strain evidence="4 5">DSM 15521</strain>
    </source>
</reference>
<dbReference type="NCBIfam" id="TIGR00254">
    <property type="entry name" value="GGDEF"/>
    <property type="match status" value="1"/>
</dbReference>
<evidence type="ECO:0000259" key="3">
    <source>
        <dbReference type="PROSITE" id="PS50887"/>
    </source>
</evidence>
<dbReference type="InterPro" id="IPR045761">
    <property type="entry name" value="ODP_dom"/>
</dbReference>
<dbReference type="AlphaFoldDB" id="A0A420W658"/>
<dbReference type="SMART" id="SM00267">
    <property type="entry name" value="GGDEF"/>
    <property type="match status" value="1"/>
</dbReference>
<dbReference type="InterPro" id="IPR050469">
    <property type="entry name" value="Diguanylate_Cyclase"/>
</dbReference>
<dbReference type="OrthoDB" id="9768433at2"/>
<name>A0A420W658_9BACT</name>
<dbReference type="Pfam" id="PF19583">
    <property type="entry name" value="ODP"/>
    <property type="match status" value="1"/>
</dbReference>
<dbReference type="SUPFAM" id="SSF56281">
    <property type="entry name" value="Metallo-hydrolase/oxidoreductase"/>
    <property type="match status" value="1"/>
</dbReference>
<gene>
    <name evidence="4" type="ORF">C7457_1406</name>
</gene>
<dbReference type="InterPro" id="IPR029787">
    <property type="entry name" value="Nucleotide_cyclase"/>
</dbReference>
<dbReference type="GO" id="GO:0043709">
    <property type="term" value="P:cell adhesion involved in single-species biofilm formation"/>
    <property type="evidence" value="ECO:0007669"/>
    <property type="project" value="TreeGrafter"/>
</dbReference>
<feature type="domain" description="GGDEF" evidence="3">
    <location>
        <begin position="426"/>
        <end position="557"/>
    </location>
</feature>
<dbReference type="EC" id="2.7.7.65" evidence="1"/>
<comment type="catalytic activity">
    <reaction evidence="2">
        <text>2 GTP = 3',3'-c-di-GMP + 2 diphosphate</text>
        <dbReference type="Rhea" id="RHEA:24898"/>
        <dbReference type="ChEBI" id="CHEBI:33019"/>
        <dbReference type="ChEBI" id="CHEBI:37565"/>
        <dbReference type="ChEBI" id="CHEBI:58805"/>
        <dbReference type="EC" id="2.7.7.65"/>
    </reaction>
</comment>
<dbReference type="SMART" id="SM00849">
    <property type="entry name" value="Lactamase_B"/>
    <property type="match status" value="1"/>
</dbReference>
<dbReference type="Gene3D" id="3.60.15.10">
    <property type="entry name" value="Ribonuclease Z/Hydroxyacylglutathione hydrolase-like"/>
    <property type="match status" value="1"/>
</dbReference>